<reference evidence="1" key="1">
    <citation type="journal article" date="2023" name="Science">
        <title>Genome structures resolve the early diversification of teleost fishes.</title>
        <authorList>
            <person name="Parey E."/>
            <person name="Louis A."/>
            <person name="Montfort J."/>
            <person name="Bouchez O."/>
            <person name="Roques C."/>
            <person name="Iampietro C."/>
            <person name="Lluch J."/>
            <person name="Castinel A."/>
            <person name="Donnadieu C."/>
            <person name="Desvignes T."/>
            <person name="Floi Bucao C."/>
            <person name="Jouanno E."/>
            <person name="Wen M."/>
            <person name="Mejri S."/>
            <person name="Dirks R."/>
            <person name="Jansen H."/>
            <person name="Henkel C."/>
            <person name="Chen W.J."/>
            <person name="Zahm M."/>
            <person name="Cabau C."/>
            <person name="Klopp C."/>
            <person name="Thompson A.W."/>
            <person name="Robinson-Rechavi M."/>
            <person name="Braasch I."/>
            <person name="Lecointre G."/>
            <person name="Bobe J."/>
            <person name="Postlethwait J.H."/>
            <person name="Berthelot C."/>
            <person name="Roest Crollius H."/>
            <person name="Guiguen Y."/>
        </authorList>
    </citation>
    <scope>NUCLEOTIDE SEQUENCE</scope>
    <source>
        <strain evidence="1">NC1722</strain>
    </source>
</reference>
<comment type="caution">
    <text evidence="1">The sequence shown here is derived from an EMBL/GenBank/DDBJ whole genome shotgun (WGS) entry which is preliminary data.</text>
</comment>
<dbReference type="Proteomes" id="UP001221898">
    <property type="component" value="Unassembled WGS sequence"/>
</dbReference>
<dbReference type="AlphaFoldDB" id="A0AAD7RFK6"/>
<evidence type="ECO:0000313" key="2">
    <source>
        <dbReference type="Proteomes" id="UP001221898"/>
    </source>
</evidence>
<name>A0AAD7RFK6_9TELE</name>
<organism evidence="1 2">
    <name type="scientific">Aldrovandia affinis</name>
    <dbReference type="NCBI Taxonomy" id="143900"/>
    <lineage>
        <taxon>Eukaryota</taxon>
        <taxon>Metazoa</taxon>
        <taxon>Chordata</taxon>
        <taxon>Craniata</taxon>
        <taxon>Vertebrata</taxon>
        <taxon>Euteleostomi</taxon>
        <taxon>Actinopterygii</taxon>
        <taxon>Neopterygii</taxon>
        <taxon>Teleostei</taxon>
        <taxon>Notacanthiformes</taxon>
        <taxon>Halosauridae</taxon>
        <taxon>Aldrovandia</taxon>
    </lineage>
</organism>
<sequence>MLPGGGARDSRFGFLELAWSVQPGQECRALKSGHRLHLREVRQLCSTRATRTMPGTPRNAEQSGLSKEILNLTEQSSGAIWLRDMTPV</sequence>
<accession>A0AAD7RFK6</accession>
<keyword evidence="2" id="KW-1185">Reference proteome</keyword>
<protein>
    <submittedName>
        <fullName evidence="1">Uncharacterized protein</fullName>
    </submittedName>
</protein>
<evidence type="ECO:0000313" key="1">
    <source>
        <dbReference type="EMBL" id="KAJ8379128.1"/>
    </source>
</evidence>
<proteinExistence type="predicted"/>
<gene>
    <name evidence="1" type="ORF">AAFF_G00230400</name>
</gene>
<dbReference type="EMBL" id="JAINUG010000300">
    <property type="protein sequence ID" value="KAJ8379128.1"/>
    <property type="molecule type" value="Genomic_DNA"/>
</dbReference>